<feature type="binding site" evidence="7">
    <location>
        <position position="103"/>
    </location>
    <ligand>
        <name>substrate</name>
    </ligand>
</feature>
<reference evidence="12" key="1">
    <citation type="submission" date="2016-10" db="EMBL/GenBank/DDBJ databases">
        <authorList>
            <person name="Varghese N."/>
            <person name="Submissions S."/>
        </authorList>
    </citation>
    <scope>NUCLEOTIDE SEQUENCE [LARGE SCALE GENOMIC DNA]</scope>
    <source>
        <strain evidence="12">CGMCC 1.11012</strain>
    </source>
</reference>
<dbReference type="PIRSF" id="PIRSF000185">
    <property type="entry name" value="Glu_DH"/>
    <property type="match status" value="1"/>
</dbReference>
<keyword evidence="12" id="KW-1185">Reference proteome</keyword>
<dbReference type="Gene3D" id="1.10.285.10">
    <property type="entry name" value="Glutamate Dehydrogenase, chain A, domain 3"/>
    <property type="match status" value="2"/>
</dbReference>
<evidence type="ECO:0000259" key="10">
    <source>
        <dbReference type="SMART" id="SM00839"/>
    </source>
</evidence>
<dbReference type="InterPro" id="IPR033524">
    <property type="entry name" value="Glu/Leu/Phe/Val_DH_AS"/>
</dbReference>
<keyword evidence="7" id="KW-0547">Nucleotide-binding</keyword>
<dbReference type="NCBIfam" id="NF006929">
    <property type="entry name" value="PRK09414.1"/>
    <property type="match status" value="1"/>
</dbReference>
<gene>
    <name evidence="11" type="ORF">SAMN05216192_12960</name>
</gene>
<dbReference type="PANTHER" id="PTHR43571">
    <property type="entry name" value="NADP-SPECIFIC GLUTAMATE DEHYDROGENASE 1-RELATED"/>
    <property type="match status" value="1"/>
</dbReference>
<feature type="binding site" evidence="7">
    <location>
        <position position="127"/>
    </location>
    <ligand>
        <name>substrate</name>
    </ligand>
</feature>
<dbReference type="FunFam" id="1.10.285.10:FF:000001">
    <property type="entry name" value="Glutamate dehydrogenase"/>
    <property type="match status" value="1"/>
</dbReference>
<keyword evidence="4 5" id="KW-0560">Oxidoreductase</keyword>
<dbReference type="InterPro" id="IPR006096">
    <property type="entry name" value="Glu/Leu/Phe/Val/Trp_DH_C"/>
</dbReference>
<evidence type="ECO:0000256" key="9">
    <source>
        <dbReference type="RuleBase" id="RU004417"/>
    </source>
</evidence>
<dbReference type="RefSeq" id="WP_090716961.1">
    <property type="nucleotide sequence ID" value="NZ_CBCSKY010000030.1"/>
</dbReference>
<evidence type="ECO:0000256" key="6">
    <source>
        <dbReference type="PIRSR" id="PIRSR000185-1"/>
    </source>
</evidence>
<evidence type="ECO:0000313" key="11">
    <source>
        <dbReference type="EMBL" id="SDK02590.1"/>
    </source>
</evidence>
<dbReference type="PANTHER" id="PTHR43571:SF1">
    <property type="entry name" value="NADP-SPECIFIC GLUTAMATE DEHYDROGENASE 1-RELATED"/>
    <property type="match status" value="1"/>
</dbReference>
<dbReference type="EMBL" id="FNDX01000029">
    <property type="protein sequence ID" value="SDK02590.1"/>
    <property type="molecule type" value="Genomic_DNA"/>
</dbReference>
<proteinExistence type="inferred from homology"/>
<dbReference type="Pfam" id="PF00208">
    <property type="entry name" value="ELFV_dehydrog"/>
    <property type="match status" value="1"/>
</dbReference>
<organism evidence="11 12">
    <name type="scientific">Paenibacillus typhae</name>
    <dbReference type="NCBI Taxonomy" id="1174501"/>
    <lineage>
        <taxon>Bacteria</taxon>
        <taxon>Bacillati</taxon>
        <taxon>Bacillota</taxon>
        <taxon>Bacilli</taxon>
        <taxon>Bacillales</taxon>
        <taxon>Paenibacillaceae</taxon>
        <taxon>Paenibacillus</taxon>
    </lineage>
</organism>
<dbReference type="InterPro" id="IPR014362">
    <property type="entry name" value="Glu_DH"/>
</dbReference>
<dbReference type="SMART" id="SM00839">
    <property type="entry name" value="ELFV_dehydrog"/>
    <property type="match status" value="1"/>
</dbReference>
<feature type="site" description="Important for catalysis" evidence="8">
    <location>
        <position position="179"/>
    </location>
</feature>
<dbReference type="Gene3D" id="3.40.50.720">
    <property type="entry name" value="NAD(P)-binding Rossmann-like Domain"/>
    <property type="match status" value="1"/>
</dbReference>
<feature type="binding site" evidence="7">
    <location>
        <position position="254"/>
    </location>
    <ligand>
        <name>NAD(+)</name>
        <dbReference type="ChEBI" id="CHEBI:57540"/>
    </ligand>
</feature>
<dbReference type="Proteomes" id="UP000199050">
    <property type="component" value="Unassembled WGS sequence"/>
</dbReference>
<evidence type="ECO:0000256" key="4">
    <source>
        <dbReference type="ARBA" id="ARBA00023002"/>
    </source>
</evidence>
<evidence type="ECO:0000256" key="3">
    <source>
        <dbReference type="ARBA" id="ARBA00012896"/>
    </source>
</evidence>
<dbReference type="PROSITE" id="PS00074">
    <property type="entry name" value="GLFV_DEHYDROGENASE"/>
    <property type="match status" value="1"/>
</dbReference>
<dbReference type="PRINTS" id="PR00082">
    <property type="entry name" value="GLFDHDRGNASE"/>
</dbReference>
<dbReference type="OrthoDB" id="9803297at2"/>
<name>A0A1G8YKI7_9BACL</name>
<dbReference type="InterPro" id="IPR033922">
    <property type="entry name" value="NAD_bind_Glu_DH"/>
</dbReference>
<comment type="subunit">
    <text evidence="2">Homohexamer.</text>
</comment>
<evidence type="ECO:0000256" key="8">
    <source>
        <dbReference type="PIRSR" id="PIRSR000185-3"/>
    </source>
</evidence>
<dbReference type="InterPro" id="IPR036291">
    <property type="entry name" value="NAD(P)-bd_dom_sf"/>
</dbReference>
<sequence>MSTLSSTASATASAEEYVQRVYSEVTRRDPLEQEFHQAVKEILECLVPVLARHPQYQANAVLERLVEPERTISFRVPWTDDAGAVRVNRGYRVQFNSAIGPYKGGLRFHPSVYSGIIKFLGFEQIFKNALTGLPIGGGKGGSDFDPKGKSDREVMAFTQSFMTELYRHIGQDTDIPAGDIGVGAREIGYMFGQYKRIHGGHEAGVLTGKGLLYGGSLARKEATGYGLVYFVQEMLAAQCQNFEGQTVVVSGSGNVSIYAIEKLQQLGALVVACSDSGGYIYDPQGINLDTVKRLKEQERARISEYVTAHPHAEYTEGSTGIWTIPCRIALPCATQNELDEDAARALVSGGVIAVGEGANMPSTLPAINYFLQQGILFAPAKAANAGGVAVSGLEMSQNGMRLSWSFEEVDERLRMIMKNIYRSSVRAAEEYDMPGNLVAGSNIAGFLKVADAMLAQGVV</sequence>
<dbReference type="FunFam" id="3.40.50.720:FF:000030">
    <property type="entry name" value="Glutamate dehydrogenase"/>
    <property type="match status" value="1"/>
</dbReference>
<protein>
    <recommendedName>
        <fullName evidence="3 5">Glutamate dehydrogenase</fullName>
    </recommendedName>
</protein>
<dbReference type="InterPro" id="IPR050724">
    <property type="entry name" value="Glu_Leu_Phe_Val_DH"/>
</dbReference>
<dbReference type="InterPro" id="IPR006095">
    <property type="entry name" value="Glu/Leu/Phe/Val/Trp_DH"/>
</dbReference>
<evidence type="ECO:0000256" key="7">
    <source>
        <dbReference type="PIRSR" id="PIRSR000185-2"/>
    </source>
</evidence>
<dbReference type="GO" id="GO:0005829">
    <property type="term" value="C:cytosol"/>
    <property type="evidence" value="ECO:0007669"/>
    <property type="project" value="TreeGrafter"/>
</dbReference>
<feature type="active site" description="Proton donor" evidence="6">
    <location>
        <position position="139"/>
    </location>
</feature>
<feature type="binding site" evidence="7">
    <location>
        <position position="391"/>
    </location>
    <ligand>
        <name>substrate</name>
    </ligand>
</feature>
<feature type="binding site" evidence="7">
    <location>
        <position position="223"/>
    </location>
    <ligand>
        <name>NAD(+)</name>
        <dbReference type="ChEBI" id="CHEBI:57540"/>
    </ligand>
</feature>
<comment type="similarity">
    <text evidence="1 5 9">Belongs to the Glu/Leu/Phe/Val dehydrogenases family.</text>
</comment>
<dbReference type="GO" id="GO:0000166">
    <property type="term" value="F:nucleotide binding"/>
    <property type="evidence" value="ECO:0007669"/>
    <property type="project" value="UniProtKB-KW"/>
</dbReference>
<dbReference type="SUPFAM" id="SSF53223">
    <property type="entry name" value="Aminoacid dehydrogenase-like, N-terminal domain"/>
    <property type="match status" value="1"/>
</dbReference>
<dbReference type="InterPro" id="IPR006097">
    <property type="entry name" value="Glu/Leu/Phe/Val/Trp_DH_dimer"/>
</dbReference>
<evidence type="ECO:0000256" key="2">
    <source>
        <dbReference type="ARBA" id="ARBA00011643"/>
    </source>
</evidence>
<dbReference type="CDD" id="cd05313">
    <property type="entry name" value="NAD_bind_2_Glu_DH"/>
    <property type="match status" value="1"/>
</dbReference>
<dbReference type="AlphaFoldDB" id="A0A1G8YKI7"/>
<feature type="binding site" evidence="7">
    <location>
        <position position="124"/>
    </location>
    <ligand>
        <name>substrate</name>
    </ligand>
</feature>
<dbReference type="InterPro" id="IPR046346">
    <property type="entry name" value="Aminoacid_DH-like_N_sf"/>
</dbReference>
<feature type="domain" description="Glutamate/phenylalanine/leucine/valine/L-tryptophan dehydrogenase C-terminal" evidence="10">
    <location>
        <begin position="216"/>
        <end position="457"/>
    </location>
</feature>
<dbReference type="SUPFAM" id="SSF51735">
    <property type="entry name" value="NAD(P)-binding Rossmann-fold domains"/>
    <property type="match status" value="1"/>
</dbReference>
<feature type="binding site" evidence="7">
    <location>
        <position position="178"/>
    </location>
    <ligand>
        <name>substrate</name>
    </ligand>
</feature>
<evidence type="ECO:0000256" key="5">
    <source>
        <dbReference type="PIRNR" id="PIRNR000185"/>
    </source>
</evidence>
<dbReference type="Gene3D" id="3.40.50.10860">
    <property type="entry name" value="Leucine Dehydrogenase, chain A, domain 1"/>
    <property type="match status" value="1"/>
</dbReference>
<evidence type="ECO:0000256" key="1">
    <source>
        <dbReference type="ARBA" id="ARBA00006382"/>
    </source>
</evidence>
<evidence type="ECO:0000313" key="12">
    <source>
        <dbReference type="Proteomes" id="UP000199050"/>
    </source>
</evidence>
<accession>A0A1G8YKI7</accession>
<dbReference type="FunFam" id="3.40.50.10860:FF:000002">
    <property type="entry name" value="Glutamate dehydrogenase"/>
    <property type="match status" value="1"/>
</dbReference>
<dbReference type="GO" id="GO:0004354">
    <property type="term" value="F:glutamate dehydrogenase (NADP+) activity"/>
    <property type="evidence" value="ECO:0007669"/>
    <property type="project" value="TreeGrafter"/>
</dbReference>
<dbReference type="GO" id="GO:0006537">
    <property type="term" value="P:glutamate biosynthetic process"/>
    <property type="evidence" value="ECO:0007669"/>
    <property type="project" value="TreeGrafter"/>
</dbReference>
<dbReference type="Pfam" id="PF02812">
    <property type="entry name" value="ELFV_dehydrog_N"/>
    <property type="match status" value="1"/>
</dbReference>
<keyword evidence="7" id="KW-0520">NAD</keyword>
<dbReference type="STRING" id="1174501.SAMN05216192_12960"/>